<keyword evidence="2 3" id="KW-0040">ANK repeat</keyword>
<accession>W9NG80</accession>
<dbReference type="Gene3D" id="1.25.40.20">
    <property type="entry name" value="Ankyrin repeat-containing domain"/>
    <property type="match status" value="1"/>
</dbReference>
<evidence type="ECO:0000256" key="2">
    <source>
        <dbReference type="ARBA" id="ARBA00023043"/>
    </source>
</evidence>
<dbReference type="InterPro" id="IPR036770">
    <property type="entry name" value="Ankyrin_rpt-contain_sf"/>
</dbReference>
<dbReference type="Pfam" id="PF12796">
    <property type="entry name" value="Ank_2"/>
    <property type="match status" value="1"/>
</dbReference>
<dbReference type="GO" id="GO:0004842">
    <property type="term" value="F:ubiquitin-protein transferase activity"/>
    <property type="evidence" value="ECO:0007669"/>
    <property type="project" value="TreeGrafter"/>
</dbReference>
<dbReference type="SUPFAM" id="SSF48403">
    <property type="entry name" value="Ankyrin repeat"/>
    <property type="match status" value="1"/>
</dbReference>
<organism evidence="4">
    <name type="scientific">Fusarium oxysporum f. sp. pisi HDV247</name>
    <dbReference type="NCBI Taxonomy" id="1080344"/>
    <lineage>
        <taxon>Eukaryota</taxon>
        <taxon>Fungi</taxon>
        <taxon>Dikarya</taxon>
        <taxon>Ascomycota</taxon>
        <taxon>Pezizomycotina</taxon>
        <taxon>Sordariomycetes</taxon>
        <taxon>Hypocreomycetidae</taxon>
        <taxon>Hypocreales</taxon>
        <taxon>Nectriaceae</taxon>
        <taxon>Fusarium</taxon>
        <taxon>Fusarium oxysporum species complex</taxon>
    </lineage>
</organism>
<name>W9NG80_FUSOX</name>
<dbReference type="HOGENOM" id="CLU_000134_45_11_1"/>
<keyword evidence="1" id="KW-0677">Repeat</keyword>
<evidence type="ECO:0000256" key="1">
    <source>
        <dbReference type="ARBA" id="ARBA00022737"/>
    </source>
</evidence>
<dbReference type="PROSITE" id="PS50088">
    <property type="entry name" value="ANK_REPEAT"/>
    <property type="match status" value="1"/>
</dbReference>
<evidence type="ECO:0000313" key="4">
    <source>
        <dbReference type="EMBL" id="EXA28992.1"/>
    </source>
</evidence>
<proteinExistence type="predicted"/>
<evidence type="ECO:0000256" key="3">
    <source>
        <dbReference type="PROSITE-ProRule" id="PRU00023"/>
    </source>
</evidence>
<protein>
    <submittedName>
        <fullName evidence="4">Uncharacterized protein</fullName>
    </submittedName>
</protein>
<sequence>LASLHGYDKIVQILLNWGADVNTRGGDYATALQLASLKGHEKIVDLLTDKNACS</sequence>
<reference evidence="4" key="2">
    <citation type="submission" date="2012-05" db="EMBL/GenBank/DDBJ databases">
        <title>Annotation of the Genome Sequence of Fusarium oxysporum HDV247.</title>
        <authorList>
            <consortium name="The Broad Institute Genomics Platform"/>
            <person name="Ma L.-J."/>
            <person name="Corby-Kistler H."/>
            <person name="Broz K."/>
            <person name="Gale L.R."/>
            <person name="Jonkers W."/>
            <person name="O'Donnell K."/>
            <person name="Ploetz R."/>
            <person name="Steinberg C."/>
            <person name="Schwartz D.C."/>
            <person name="VanEtten H."/>
            <person name="Zhou S."/>
            <person name="Young S.K."/>
            <person name="Zeng Q."/>
            <person name="Gargeya S."/>
            <person name="Fitzgerald M."/>
            <person name="Abouelleil A."/>
            <person name="Alvarado L."/>
            <person name="Chapman S.B."/>
            <person name="Gainer-Dewar J."/>
            <person name="Goldberg J."/>
            <person name="Griggs A."/>
            <person name="Gujja S."/>
            <person name="Hansen M."/>
            <person name="Howarth C."/>
            <person name="Imamovic A."/>
            <person name="Ireland A."/>
            <person name="Larimer J."/>
            <person name="McCowan C."/>
            <person name="Murphy C."/>
            <person name="Pearson M."/>
            <person name="Poon T.W."/>
            <person name="Priest M."/>
            <person name="Roberts A."/>
            <person name="Saif S."/>
            <person name="Shea T."/>
            <person name="Sykes S."/>
            <person name="Wortman J."/>
            <person name="Nusbaum C."/>
            <person name="Birren B."/>
        </authorList>
    </citation>
    <scope>NUCLEOTIDE SEQUENCE</scope>
    <source>
        <strain evidence="4">HDV247</strain>
    </source>
</reference>
<feature type="repeat" description="ANK" evidence="3">
    <location>
        <begin position="1"/>
        <end position="26"/>
    </location>
</feature>
<feature type="non-terminal residue" evidence="4">
    <location>
        <position position="1"/>
    </location>
</feature>
<reference evidence="4" key="1">
    <citation type="submission" date="2011-10" db="EMBL/GenBank/DDBJ databases">
        <title>The Genome Sequence of Fusarium oxysporum HDV247.</title>
        <authorList>
            <consortium name="The Broad Institute Genome Sequencing Platform"/>
            <person name="Ma L.-J."/>
            <person name="Gale L.R."/>
            <person name="Schwartz D.C."/>
            <person name="Zhou S."/>
            <person name="Corby-Kistler H."/>
            <person name="Young S.K."/>
            <person name="Zeng Q."/>
            <person name="Gargeya S."/>
            <person name="Fitzgerald M."/>
            <person name="Haas B."/>
            <person name="Abouelleil A."/>
            <person name="Alvarado L."/>
            <person name="Arachchi H.M."/>
            <person name="Berlin A."/>
            <person name="Brown A."/>
            <person name="Chapman S.B."/>
            <person name="Chen Z."/>
            <person name="Dunbar C."/>
            <person name="Freedman E."/>
            <person name="Gearin G."/>
            <person name="Goldberg J."/>
            <person name="Griggs A."/>
            <person name="Gujja S."/>
            <person name="Heiman D."/>
            <person name="Howarth C."/>
            <person name="Larson L."/>
            <person name="Lui A."/>
            <person name="MacDonald P.J.P."/>
            <person name="Montmayeur A."/>
            <person name="Murphy C."/>
            <person name="Neiman D."/>
            <person name="Pearson M."/>
            <person name="Priest M."/>
            <person name="Roberts A."/>
            <person name="Saif S."/>
            <person name="Shea T."/>
            <person name="Shenoy N."/>
            <person name="Sisk P."/>
            <person name="Stolte C."/>
            <person name="Sykes S."/>
            <person name="Wortman J."/>
            <person name="Nusbaum C."/>
            <person name="Birren B."/>
        </authorList>
    </citation>
    <scope>NUCLEOTIDE SEQUENCE [LARGE SCALE GENOMIC DNA]</scope>
    <source>
        <strain evidence="4">HDV247</strain>
    </source>
</reference>
<dbReference type="OrthoDB" id="341259at2759"/>
<dbReference type="InterPro" id="IPR002110">
    <property type="entry name" value="Ankyrin_rpt"/>
</dbReference>
<dbReference type="Proteomes" id="UP000030751">
    <property type="component" value="Unassembled WGS sequence"/>
</dbReference>
<gene>
    <name evidence="4" type="ORF">FOVG_19434</name>
</gene>
<dbReference type="PANTHER" id="PTHR24171:SF8">
    <property type="entry name" value="BRCA1-ASSOCIATED RING DOMAIN PROTEIN 1"/>
    <property type="match status" value="1"/>
</dbReference>
<dbReference type="GO" id="GO:0085020">
    <property type="term" value="P:protein K6-linked ubiquitination"/>
    <property type="evidence" value="ECO:0007669"/>
    <property type="project" value="TreeGrafter"/>
</dbReference>
<dbReference type="AlphaFoldDB" id="W9NG80"/>
<dbReference type="EMBL" id="JH651159">
    <property type="protein sequence ID" value="EXA28992.1"/>
    <property type="molecule type" value="Genomic_DNA"/>
</dbReference>
<dbReference type="PANTHER" id="PTHR24171">
    <property type="entry name" value="ANKYRIN REPEAT DOMAIN-CONTAINING PROTEIN 39-RELATED"/>
    <property type="match status" value="1"/>
</dbReference>